<name>A0A2S0PDZ1_9NEIS</name>
<sequence length="130" mass="13921">MRKHLFPALIPLLACGLTQAAGLPRQPAEAGLIALANGEIHTVLFTGIESDSPGCRQNGRLAMVRGAAFDFAPQKQPDTLGCWYRNAAGRIVLRYGHLPDGSQGSYETDSAGLIPVLHDVASGRVYRVPR</sequence>
<proteinExistence type="predicted"/>
<feature type="signal peptide" evidence="1">
    <location>
        <begin position="1"/>
        <end position="20"/>
    </location>
</feature>
<keyword evidence="1" id="KW-0732">Signal</keyword>
<accession>A0A2S0PDZ1</accession>
<evidence type="ECO:0000256" key="1">
    <source>
        <dbReference type="SAM" id="SignalP"/>
    </source>
</evidence>
<dbReference type="Proteomes" id="UP000244173">
    <property type="component" value="Chromosome"/>
</dbReference>
<dbReference type="KEGG" id="maer:DAI18_17260"/>
<organism evidence="2 3">
    <name type="scientific">Microvirgula aerodenitrificans</name>
    <dbReference type="NCBI Taxonomy" id="57480"/>
    <lineage>
        <taxon>Bacteria</taxon>
        <taxon>Pseudomonadati</taxon>
        <taxon>Pseudomonadota</taxon>
        <taxon>Betaproteobacteria</taxon>
        <taxon>Neisseriales</taxon>
        <taxon>Aquaspirillaceae</taxon>
        <taxon>Microvirgula</taxon>
    </lineage>
</organism>
<reference evidence="2 3" key="1">
    <citation type="submission" date="2018-04" db="EMBL/GenBank/DDBJ databases">
        <title>Denitrifier Microvirgula.</title>
        <authorList>
            <person name="Anderson E."/>
            <person name="Jang J."/>
            <person name="Ishii S."/>
        </authorList>
    </citation>
    <scope>NUCLEOTIDE SEQUENCE [LARGE SCALE GENOMIC DNA]</scope>
    <source>
        <strain evidence="2 3">BE2.4</strain>
    </source>
</reference>
<gene>
    <name evidence="2" type="ORF">DAI18_17260</name>
</gene>
<feature type="chain" id="PRO_5015515412" evidence="1">
    <location>
        <begin position="21"/>
        <end position="130"/>
    </location>
</feature>
<dbReference type="AlphaFoldDB" id="A0A2S0PDZ1"/>
<evidence type="ECO:0000313" key="2">
    <source>
        <dbReference type="EMBL" id="AVY95596.1"/>
    </source>
</evidence>
<dbReference type="RefSeq" id="WP_107890028.1">
    <property type="nucleotide sequence ID" value="NZ_CALFSO010000094.1"/>
</dbReference>
<dbReference type="STRING" id="1122240.GCA_000620105_01925"/>
<protein>
    <submittedName>
        <fullName evidence="2">Uncharacterized protein</fullName>
    </submittedName>
</protein>
<dbReference type="EMBL" id="CP028519">
    <property type="protein sequence ID" value="AVY95596.1"/>
    <property type="molecule type" value="Genomic_DNA"/>
</dbReference>
<keyword evidence="3" id="KW-1185">Reference proteome</keyword>
<evidence type="ECO:0000313" key="3">
    <source>
        <dbReference type="Proteomes" id="UP000244173"/>
    </source>
</evidence>